<gene>
    <name evidence="5" type="ORF">ACFFNY_18080</name>
</gene>
<dbReference type="SMART" id="SM00345">
    <property type="entry name" value="HTH_GNTR"/>
    <property type="match status" value="1"/>
</dbReference>
<reference evidence="5 6" key="1">
    <citation type="submission" date="2024-09" db="EMBL/GenBank/DDBJ databases">
        <authorList>
            <person name="Sun Q."/>
            <person name="Mori K."/>
        </authorList>
    </citation>
    <scope>NUCLEOTIDE SEQUENCE [LARGE SCALE GENOMIC DNA]</scope>
    <source>
        <strain evidence="5 6">JCM 12520</strain>
    </source>
</reference>
<keyword evidence="6" id="KW-1185">Reference proteome</keyword>
<dbReference type="InterPro" id="IPR036388">
    <property type="entry name" value="WH-like_DNA-bd_sf"/>
</dbReference>
<keyword evidence="2" id="KW-0238">DNA-binding</keyword>
<keyword evidence="1" id="KW-0805">Transcription regulation</keyword>
<evidence type="ECO:0000259" key="4">
    <source>
        <dbReference type="PROSITE" id="PS50949"/>
    </source>
</evidence>
<dbReference type="InterPro" id="IPR000524">
    <property type="entry name" value="Tscrpt_reg_HTH_GntR"/>
</dbReference>
<name>A0ABV5VYZ6_9BACL</name>
<dbReference type="PANTHER" id="PTHR43537">
    <property type="entry name" value="TRANSCRIPTIONAL REGULATOR, GNTR FAMILY"/>
    <property type="match status" value="1"/>
</dbReference>
<dbReference type="InterPro" id="IPR036390">
    <property type="entry name" value="WH_DNA-bd_sf"/>
</dbReference>
<dbReference type="Pfam" id="PF00392">
    <property type="entry name" value="GntR"/>
    <property type="match status" value="1"/>
</dbReference>
<accession>A0ABV5VYZ6</accession>
<evidence type="ECO:0000256" key="2">
    <source>
        <dbReference type="ARBA" id="ARBA00023125"/>
    </source>
</evidence>
<sequence length="219" mass="24975">MSQFRFDEQKATSLRHKITDEIRRAIFQGKLNPGDRLREVEIANQMGVSRGPVREAIRMLEQEGLLVSLPYKETTVADITGEEVRDVLNPIRLIIETFAIRKALPNIGEHELERLSSFVLDMRNGAAQGNLNQIVESDLAFHEYVIGLADMPGLLGTWTSIYNRIHLHFTVQGRAYEDLNDLWKEHDKLLDVIREGDPERIASAWSEHVGTYRNRGEGA</sequence>
<dbReference type="InterPro" id="IPR000485">
    <property type="entry name" value="AsnC-type_HTH_dom"/>
</dbReference>
<dbReference type="CDD" id="cd07377">
    <property type="entry name" value="WHTH_GntR"/>
    <property type="match status" value="1"/>
</dbReference>
<comment type="caution">
    <text evidence="5">The sequence shown here is derived from an EMBL/GenBank/DDBJ whole genome shotgun (WGS) entry which is preliminary data.</text>
</comment>
<evidence type="ECO:0000256" key="1">
    <source>
        <dbReference type="ARBA" id="ARBA00023015"/>
    </source>
</evidence>
<dbReference type="Gene3D" id="1.10.10.10">
    <property type="entry name" value="Winged helix-like DNA-binding domain superfamily/Winged helix DNA-binding domain"/>
    <property type="match status" value="1"/>
</dbReference>
<protein>
    <submittedName>
        <fullName evidence="5">GntR family transcriptional regulator</fullName>
    </submittedName>
</protein>
<dbReference type="PRINTS" id="PR00035">
    <property type="entry name" value="HTHGNTR"/>
</dbReference>
<evidence type="ECO:0000313" key="6">
    <source>
        <dbReference type="Proteomes" id="UP001589619"/>
    </source>
</evidence>
<evidence type="ECO:0000256" key="3">
    <source>
        <dbReference type="ARBA" id="ARBA00023163"/>
    </source>
</evidence>
<dbReference type="SUPFAM" id="SSF46785">
    <property type="entry name" value="Winged helix' DNA-binding domain"/>
    <property type="match status" value="1"/>
</dbReference>
<keyword evidence="3" id="KW-0804">Transcription</keyword>
<dbReference type="PROSITE" id="PS50949">
    <property type="entry name" value="HTH_GNTR"/>
    <property type="match status" value="1"/>
</dbReference>
<feature type="domain" description="HTH gntR-type" evidence="4">
    <location>
        <begin position="12"/>
        <end position="79"/>
    </location>
</feature>
<dbReference type="SMART" id="SM00895">
    <property type="entry name" value="FCD"/>
    <property type="match status" value="1"/>
</dbReference>
<dbReference type="RefSeq" id="WP_344901295.1">
    <property type="nucleotide sequence ID" value="NZ_BAAAYO010000001.1"/>
</dbReference>
<dbReference type="Gene3D" id="1.20.120.530">
    <property type="entry name" value="GntR ligand-binding domain-like"/>
    <property type="match status" value="1"/>
</dbReference>
<proteinExistence type="predicted"/>
<organism evidence="5 6">
    <name type="scientific">Paenibacillus hodogayensis</name>
    <dbReference type="NCBI Taxonomy" id="279208"/>
    <lineage>
        <taxon>Bacteria</taxon>
        <taxon>Bacillati</taxon>
        <taxon>Bacillota</taxon>
        <taxon>Bacilli</taxon>
        <taxon>Bacillales</taxon>
        <taxon>Paenibacillaceae</taxon>
        <taxon>Paenibacillus</taxon>
    </lineage>
</organism>
<dbReference type="SUPFAM" id="SSF48008">
    <property type="entry name" value="GntR ligand-binding domain-like"/>
    <property type="match status" value="1"/>
</dbReference>
<dbReference type="Proteomes" id="UP001589619">
    <property type="component" value="Unassembled WGS sequence"/>
</dbReference>
<dbReference type="EMBL" id="JBHMAG010000012">
    <property type="protein sequence ID" value="MFB9753478.1"/>
    <property type="molecule type" value="Genomic_DNA"/>
</dbReference>
<dbReference type="InterPro" id="IPR008920">
    <property type="entry name" value="TF_FadR/GntR_C"/>
</dbReference>
<dbReference type="PANTHER" id="PTHR43537:SF45">
    <property type="entry name" value="GNTR FAMILY REGULATORY PROTEIN"/>
    <property type="match status" value="1"/>
</dbReference>
<evidence type="ECO:0000313" key="5">
    <source>
        <dbReference type="EMBL" id="MFB9753478.1"/>
    </source>
</evidence>
<dbReference type="InterPro" id="IPR011711">
    <property type="entry name" value="GntR_C"/>
</dbReference>
<dbReference type="Pfam" id="PF07729">
    <property type="entry name" value="FCD"/>
    <property type="match status" value="1"/>
</dbReference>
<dbReference type="PRINTS" id="PR00033">
    <property type="entry name" value="HTHASNC"/>
</dbReference>